<keyword evidence="4" id="KW-1185">Reference proteome</keyword>
<comment type="caution">
    <text evidence="3">The sequence shown here is derived from an EMBL/GenBank/DDBJ whole genome shotgun (WGS) entry which is preliminary data.</text>
</comment>
<evidence type="ECO:0000313" key="3">
    <source>
        <dbReference type="EMBL" id="KAK1604992.1"/>
    </source>
</evidence>
<organism evidence="3 4">
    <name type="scientific">Lolium multiflorum</name>
    <name type="common">Italian ryegrass</name>
    <name type="synonym">Lolium perenne subsp. multiflorum</name>
    <dbReference type="NCBI Taxonomy" id="4521"/>
    <lineage>
        <taxon>Eukaryota</taxon>
        <taxon>Viridiplantae</taxon>
        <taxon>Streptophyta</taxon>
        <taxon>Embryophyta</taxon>
        <taxon>Tracheophyta</taxon>
        <taxon>Spermatophyta</taxon>
        <taxon>Magnoliopsida</taxon>
        <taxon>Liliopsida</taxon>
        <taxon>Poales</taxon>
        <taxon>Poaceae</taxon>
        <taxon>BOP clade</taxon>
        <taxon>Pooideae</taxon>
        <taxon>Poodae</taxon>
        <taxon>Poeae</taxon>
        <taxon>Poeae Chloroplast Group 2 (Poeae type)</taxon>
        <taxon>Loliodinae</taxon>
        <taxon>Loliinae</taxon>
        <taxon>Lolium</taxon>
    </lineage>
</organism>
<dbReference type="Proteomes" id="UP001231189">
    <property type="component" value="Unassembled WGS sequence"/>
</dbReference>
<evidence type="ECO:0000259" key="2">
    <source>
        <dbReference type="PROSITE" id="PS50158"/>
    </source>
</evidence>
<keyword evidence="1" id="KW-0863">Zinc-finger</keyword>
<evidence type="ECO:0000256" key="1">
    <source>
        <dbReference type="PROSITE-ProRule" id="PRU00047"/>
    </source>
</evidence>
<gene>
    <name evidence="3" type="ORF">QYE76_028665</name>
</gene>
<dbReference type="EMBL" id="JAUUTY010000007">
    <property type="protein sequence ID" value="KAK1604992.1"/>
    <property type="molecule type" value="Genomic_DNA"/>
</dbReference>
<protein>
    <recommendedName>
        <fullName evidence="2">CCHC-type domain-containing protein</fullName>
    </recommendedName>
</protein>
<feature type="domain" description="CCHC-type" evidence="2">
    <location>
        <begin position="166"/>
        <end position="179"/>
    </location>
</feature>
<keyword evidence="1" id="KW-0479">Metal-binding</keyword>
<accession>A0AAD8QP28</accession>
<reference evidence="3" key="1">
    <citation type="submission" date="2023-07" db="EMBL/GenBank/DDBJ databases">
        <title>A chromosome-level genome assembly of Lolium multiflorum.</title>
        <authorList>
            <person name="Chen Y."/>
            <person name="Copetti D."/>
            <person name="Kolliker R."/>
            <person name="Studer B."/>
        </authorList>
    </citation>
    <scope>NUCLEOTIDE SEQUENCE</scope>
    <source>
        <strain evidence="3">02402/16</strain>
        <tissue evidence="3">Leaf</tissue>
    </source>
</reference>
<dbReference type="PROSITE" id="PS50158">
    <property type="entry name" value="ZF_CCHC"/>
    <property type="match status" value="1"/>
</dbReference>
<keyword evidence="1" id="KW-0862">Zinc</keyword>
<name>A0AAD8QP28_LOLMU</name>
<dbReference type="GO" id="GO:0008270">
    <property type="term" value="F:zinc ion binding"/>
    <property type="evidence" value="ECO:0007669"/>
    <property type="project" value="UniProtKB-KW"/>
</dbReference>
<proteinExistence type="predicted"/>
<dbReference type="InterPro" id="IPR001878">
    <property type="entry name" value="Znf_CCHC"/>
</dbReference>
<dbReference type="AlphaFoldDB" id="A0AAD8QP28"/>
<evidence type="ECO:0000313" key="4">
    <source>
        <dbReference type="Proteomes" id="UP001231189"/>
    </source>
</evidence>
<sequence length="189" mass="20908">MIVVASADPTTNKAAKMAHNPDYDTWISRVQIFLGYLLQSLFSEVLPHVHRIEHAAEVWQAVEEMFASFKPMMSPKRCCMDPSSAPLRHHPTPPRANVVGAATIGHGETALTATISVKIAEIIATTTVVMTGMMVSTRVVAVRLQEGGHGFGCGHHCTTPWVYVTCHICNKEGHPVRDCWWRFDDDDTN</sequence>
<dbReference type="GO" id="GO:0003676">
    <property type="term" value="F:nucleic acid binding"/>
    <property type="evidence" value="ECO:0007669"/>
    <property type="project" value="InterPro"/>
</dbReference>